<sequence length="963" mass="109474">MDLLFAKKHNICAYLNATDPKNAEFTPVLNFLANSNISFAINNNLPVFETTIRQFWATATSVSVNNTRHIRATFHNQEVLFSEATIREVLQFNDNPEAPIEFPSFYIRECFRRMGHPNKFIGGQVIKNALPPLWRYIVHIFIHCISIRKGGFDSANALIASAILGLVKGREYNFSGLVFGQLIENLTGRVKDKFLAYPRFLQMVINHLHPDLQQDGPLLILDHMNAKTLSYMKSSSSRTNRVIANVPLFGHILGEEEEAIPDVDPELPVESSSSSAEEEEPHNEQENQEAENQNVEVEIQENVQQEMGLNEEDLIFEAPMIDQVLENSEPIIQEEHVEAEADSEDTLDEGIYGTKYDVSDYETETEDHTEPPASSSKRQAESESDYELEEPLAKKIKTGLEPLSTSSESLDDIPENLTPIHSPIHAATTPQPTPQPSPQQSPIHTSPTSPSHNSTSPVPRVKTLSLELKRMQDQLQKKDEEIEGLKSNLHDVQEEVKDLKLEVGGLHTQIDIQQTQLEEQQNFISKQNEDFKVLAEAVKQLKASIDKPVQQQATTSMALGEITSVVEPLSPAIITDPESTMTIFTGHAEKTKEAVEVKVEGPELDLPSASERRDARKKGKGTSTEIETVILDEEDIPSDDELNALLNEIENFGYNDLYPEILTTEEKETERTRYFTEEGEEIQTLSDEEKDEEEVLVNLIKKVTPEPTTTASESIPAQDPPSVAPEPPTSRKSWFRKIIQEESPKTYEWIAEHQELKRPPIGWKYDAERKLFIIRRYRGGVQHFKNMTDFQTLPFYDLRDLAKLPLQNPGKVMMAYDFEKFLHSQVNNDFKGMKPRKTQKKISKTRFHPKTNKPYVFLRYKPAQTHKTITIPKSVPVQLQTFRKWFYNPVIGSAVIECKGKEDIIIFEPMELLKFQPEDLEVLFQNHIQAYSDEDEADAKAYQRVVSLHVKPFIPRTTEGPAA</sequence>
<reference evidence="1 2" key="2">
    <citation type="journal article" date="2022" name="Mol. Ecol. Resour.">
        <title>The genomes of chicory, endive, great burdock and yacon provide insights into Asteraceae paleo-polyploidization history and plant inulin production.</title>
        <authorList>
            <person name="Fan W."/>
            <person name="Wang S."/>
            <person name="Wang H."/>
            <person name="Wang A."/>
            <person name="Jiang F."/>
            <person name="Liu H."/>
            <person name="Zhao H."/>
            <person name="Xu D."/>
            <person name="Zhang Y."/>
        </authorList>
    </citation>
    <scope>NUCLEOTIDE SEQUENCE [LARGE SCALE GENOMIC DNA]</scope>
    <source>
        <strain evidence="2">cv. Yunnan</strain>
        <tissue evidence="1">Leaves</tissue>
    </source>
</reference>
<comment type="caution">
    <text evidence="1">The sequence shown here is derived from an EMBL/GenBank/DDBJ whole genome shotgun (WGS) entry which is preliminary data.</text>
</comment>
<keyword evidence="2" id="KW-1185">Reference proteome</keyword>
<reference evidence="2" key="1">
    <citation type="journal article" date="2022" name="Mol. Ecol. Resour.">
        <title>The genomes of chicory, endive, great burdock and yacon provide insights into Asteraceae palaeo-polyploidization history and plant inulin production.</title>
        <authorList>
            <person name="Fan W."/>
            <person name="Wang S."/>
            <person name="Wang H."/>
            <person name="Wang A."/>
            <person name="Jiang F."/>
            <person name="Liu H."/>
            <person name="Zhao H."/>
            <person name="Xu D."/>
            <person name="Zhang Y."/>
        </authorList>
    </citation>
    <scope>NUCLEOTIDE SEQUENCE [LARGE SCALE GENOMIC DNA]</scope>
    <source>
        <strain evidence="2">cv. Yunnan</strain>
    </source>
</reference>
<protein>
    <submittedName>
        <fullName evidence="1">Uncharacterized protein</fullName>
    </submittedName>
</protein>
<gene>
    <name evidence="1" type="ORF">L1987_58265</name>
</gene>
<evidence type="ECO:0000313" key="1">
    <source>
        <dbReference type="EMBL" id="KAI3745159.1"/>
    </source>
</evidence>
<accession>A0ACB9DEU4</accession>
<name>A0ACB9DEU4_9ASTR</name>
<organism evidence="1 2">
    <name type="scientific">Smallanthus sonchifolius</name>
    <dbReference type="NCBI Taxonomy" id="185202"/>
    <lineage>
        <taxon>Eukaryota</taxon>
        <taxon>Viridiplantae</taxon>
        <taxon>Streptophyta</taxon>
        <taxon>Embryophyta</taxon>
        <taxon>Tracheophyta</taxon>
        <taxon>Spermatophyta</taxon>
        <taxon>Magnoliopsida</taxon>
        <taxon>eudicotyledons</taxon>
        <taxon>Gunneridae</taxon>
        <taxon>Pentapetalae</taxon>
        <taxon>asterids</taxon>
        <taxon>campanulids</taxon>
        <taxon>Asterales</taxon>
        <taxon>Asteraceae</taxon>
        <taxon>Asteroideae</taxon>
        <taxon>Heliantheae alliance</taxon>
        <taxon>Millerieae</taxon>
        <taxon>Smallanthus</taxon>
    </lineage>
</organism>
<dbReference type="EMBL" id="CM042036">
    <property type="protein sequence ID" value="KAI3745159.1"/>
    <property type="molecule type" value="Genomic_DNA"/>
</dbReference>
<dbReference type="Proteomes" id="UP001056120">
    <property type="component" value="Linkage Group LG19"/>
</dbReference>
<evidence type="ECO:0000313" key="2">
    <source>
        <dbReference type="Proteomes" id="UP001056120"/>
    </source>
</evidence>
<proteinExistence type="predicted"/>